<dbReference type="FunFam" id="3.40.640.10:FF:000009">
    <property type="entry name" value="Cystathionine gamma-synthase homolog"/>
    <property type="match status" value="1"/>
</dbReference>
<reference evidence="4" key="1">
    <citation type="submission" date="2020-05" db="EMBL/GenBank/DDBJ databases">
        <authorList>
            <person name="Chiriac C."/>
            <person name="Salcher M."/>
            <person name="Ghai R."/>
            <person name="Kavagutti S V."/>
        </authorList>
    </citation>
    <scope>NUCLEOTIDE SEQUENCE</scope>
</reference>
<comment type="similarity">
    <text evidence="2">Belongs to the trans-sulfuration enzymes family.</text>
</comment>
<name>A0A6J6MQG1_9ZZZZ</name>
<evidence type="ECO:0000256" key="3">
    <source>
        <dbReference type="ARBA" id="ARBA00022898"/>
    </source>
</evidence>
<dbReference type="EMBL" id="CAEZWW010000105">
    <property type="protein sequence ID" value="CAB4676317.1"/>
    <property type="molecule type" value="Genomic_DNA"/>
</dbReference>
<keyword evidence="3" id="KW-0663">Pyridoxal phosphate</keyword>
<dbReference type="PANTHER" id="PTHR11808:SF15">
    <property type="entry name" value="CYSTATHIONINE GAMMA-LYASE"/>
    <property type="match status" value="1"/>
</dbReference>
<dbReference type="GO" id="GO:0030170">
    <property type="term" value="F:pyridoxal phosphate binding"/>
    <property type="evidence" value="ECO:0007669"/>
    <property type="project" value="InterPro"/>
</dbReference>
<evidence type="ECO:0000256" key="1">
    <source>
        <dbReference type="ARBA" id="ARBA00001933"/>
    </source>
</evidence>
<dbReference type="GO" id="GO:0019343">
    <property type="term" value="P:cysteine biosynthetic process via cystathionine"/>
    <property type="evidence" value="ECO:0007669"/>
    <property type="project" value="TreeGrafter"/>
</dbReference>
<dbReference type="InterPro" id="IPR015421">
    <property type="entry name" value="PyrdxlP-dep_Trfase_major"/>
</dbReference>
<evidence type="ECO:0000313" key="4">
    <source>
        <dbReference type="EMBL" id="CAB4676317.1"/>
    </source>
</evidence>
<dbReference type="InterPro" id="IPR015422">
    <property type="entry name" value="PyrdxlP-dep_Trfase_small"/>
</dbReference>
<protein>
    <submittedName>
        <fullName evidence="4">Unannotated protein</fullName>
    </submittedName>
</protein>
<dbReference type="PROSITE" id="PS00868">
    <property type="entry name" value="CYS_MET_METAB_PP"/>
    <property type="match status" value="1"/>
</dbReference>
<dbReference type="PANTHER" id="PTHR11808">
    <property type="entry name" value="TRANS-SULFURATION ENZYME FAMILY MEMBER"/>
    <property type="match status" value="1"/>
</dbReference>
<dbReference type="InterPro" id="IPR000277">
    <property type="entry name" value="Cys/Met-Metab_PyrdxlP-dep_enz"/>
</dbReference>
<dbReference type="CDD" id="cd00614">
    <property type="entry name" value="CGS_like"/>
    <property type="match status" value="1"/>
</dbReference>
<dbReference type="AlphaFoldDB" id="A0A6J6MQG1"/>
<comment type="cofactor">
    <cofactor evidence="1">
        <name>pyridoxal 5'-phosphate</name>
        <dbReference type="ChEBI" id="CHEBI:597326"/>
    </cofactor>
</comment>
<dbReference type="NCBIfam" id="NF005871">
    <property type="entry name" value="PRK07811.1"/>
    <property type="match status" value="1"/>
</dbReference>
<dbReference type="SUPFAM" id="SSF53383">
    <property type="entry name" value="PLP-dependent transferases"/>
    <property type="match status" value="1"/>
</dbReference>
<proteinExistence type="inferred from homology"/>
<dbReference type="Gene3D" id="3.40.640.10">
    <property type="entry name" value="Type I PLP-dependent aspartate aminotransferase-like (Major domain)"/>
    <property type="match status" value="1"/>
</dbReference>
<dbReference type="InterPro" id="IPR015424">
    <property type="entry name" value="PyrdxlP-dep_Trfase"/>
</dbReference>
<evidence type="ECO:0000256" key="2">
    <source>
        <dbReference type="ARBA" id="ARBA00009077"/>
    </source>
</evidence>
<dbReference type="InterPro" id="IPR054542">
    <property type="entry name" value="Cys_met_metab_PP"/>
</dbReference>
<dbReference type="Gene3D" id="3.90.1150.10">
    <property type="entry name" value="Aspartate Aminotransferase, domain 1"/>
    <property type="match status" value="1"/>
</dbReference>
<dbReference type="GO" id="GO:0019346">
    <property type="term" value="P:transsulfuration"/>
    <property type="evidence" value="ECO:0007669"/>
    <property type="project" value="InterPro"/>
</dbReference>
<dbReference type="PIRSF" id="PIRSF001434">
    <property type="entry name" value="CGS"/>
    <property type="match status" value="1"/>
</dbReference>
<dbReference type="Pfam" id="PF01053">
    <property type="entry name" value="Cys_Met_Meta_PP"/>
    <property type="match status" value="1"/>
</dbReference>
<gene>
    <name evidence="4" type="ORF">UFOPK2310_00923</name>
</gene>
<organism evidence="4">
    <name type="scientific">freshwater metagenome</name>
    <dbReference type="NCBI Taxonomy" id="449393"/>
    <lineage>
        <taxon>unclassified sequences</taxon>
        <taxon>metagenomes</taxon>
        <taxon>ecological metagenomes</taxon>
    </lineage>
</organism>
<dbReference type="GO" id="GO:0005737">
    <property type="term" value="C:cytoplasm"/>
    <property type="evidence" value="ECO:0007669"/>
    <property type="project" value="TreeGrafter"/>
</dbReference>
<sequence>MGIGNREYGFTVAGQSVGRVNHSGLTGSKNTHTRRVRGMSNSGAGNVATGGFETRAIHAGQEPDALTGAVVTPIYQVSTYAQDGVGGLRGGYEYSRSGNPTRAALEECLASLEAPGIESARGLAFASGLAAEDTIIRTLARPGSHAVIPDDAYGGTYRLFARVAGPWGVEHTPAAVTDPSAVAAAIIPGKTVLVWVETPTNPLLNVADIAALADVAHSAGALLVVDNTFASPYLQQPLLLGADIVVHSTTKYLGGHSDVIGGGLVAVDPELIEKLSYHQNAMGAVPGPFDSWLVLRGIKTLGVRMDRHCANARAVVELLTSHPKVLDVMWPGLPNHPGHEVALRQMRDFGGMVSFRVSGGESAALAVCAKTKVFTLGESLGGVESLIEHPGRMTHASAAGTPLEVPADLIRLSVGIESIADLIEDLEQAF</sequence>
<dbReference type="GO" id="GO:0004123">
    <property type="term" value="F:cystathionine gamma-lyase activity"/>
    <property type="evidence" value="ECO:0007669"/>
    <property type="project" value="TreeGrafter"/>
</dbReference>
<accession>A0A6J6MQG1</accession>
<dbReference type="GO" id="GO:0003962">
    <property type="term" value="F:cystathionine gamma-synthase activity"/>
    <property type="evidence" value="ECO:0007669"/>
    <property type="project" value="TreeGrafter"/>
</dbReference>